<feature type="non-terminal residue" evidence="1">
    <location>
        <position position="1"/>
    </location>
</feature>
<evidence type="ECO:0000313" key="1">
    <source>
        <dbReference type="EMBL" id="MCL1553798.1"/>
    </source>
</evidence>
<accession>A0ABT0LWS8</accession>
<organism evidence="1 2">
    <name type="scientific">Xanthomonas nasturtii</name>
    <dbReference type="NCBI Taxonomy" id="1843581"/>
    <lineage>
        <taxon>Bacteria</taxon>
        <taxon>Pseudomonadati</taxon>
        <taxon>Pseudomonadota</taxon>
        <taxon>Gammaproteobacteria</taxon>
        <taxon>Lysobacterales</taxon>
        <taxon>Lysobacteraceae</taxon>
        <taxon>Xanthomonas</taxon>
    </lineage>
</organism>
<sequence length="112" mass="13347">ALHALPRARFAHGKQLPWLRDGANQVYLWRSGMKFREELLEAIKEEAEKLALRHHAYHNSIELEYQRTLKRVTPAPPKVLFTPSDWKIDRKFDPFYVNKKKSLLHIQSLIRF</sequence>
<evidence type="ECO:0000313" key="2">
    <source>
        <dbReference type="Proteomes" id="UP001167357"/>
    </source>
</evidence>
<name>A0ABT0LWS8_9XANT</name>
<proteinExistence type="predicted"/>
<dbReference type="EMBL" id="JAMBED010000133">
    <property type="protein sequence ID" value="MCL1553798.1"/>
    <property type="molecule type" value="Genomic_DNA"/>
</dbReference>
<comment type="caution">
    <text evidence="1">The sequence shown here is derived from an EMBL/GenBank/DDBJ whole genome shotgun (WGS) entry which is preliminary data.</text>
</comment>
<gene>
    <name evidence="1" type="ORF">M3O51_21575</name>
</gene>
<reference evidence="1" key="1">
    <citation type="submission" date="2022-04" db="EMBL/GenBank/DDBJ databases">
        <title>Genomic comparison of 19 strains of Xanthomonas nasturtii, a newly emerging watercress pathogen.</title>
        <authorList>
            <person name="Harrison J."/>
            <person name="Greer S."/>
            <person name="Hussain R."/>
            <person name="Lascelles D."/>
            <person name="Roberts M."/>
            <person name="Carter B."/>
            <person name="Bryning A."/>
            <person name="Carroll S."/>
            <person name="Aspin A."/>
            <person name="Cruz L."/>
            <person name="Cruz J."/>
            <person name="Grant M."/>
            <person name="Vicente J."/>
            <person name="Studholme D.J."/>
        </authorList>
    </citation>
    <scope>NUCLEOTIDE SEQUENCE</scope>
    <source>
        <strain evidence="1">10016B</strain>
    </source>
</reference>
<keyword evidence="2" id="KW-1185">Reference proteome</keyword>
<dbReference type="Proteomes" id="UP001167357">
    <property type="component" value="Unassembled WGS sequence"/>
</dbReference>
<protein>
    <submittedName>
        <fullName evidence="1">Uncharacterized protein</fullName>
    </submittedName>
</protein>
<dbReference type="RefSeq" id="WP_249048671.1">
    <property type="nucleotide sequence ID" value="NZ_JAMBEC010000124.1"/>
</dbReference>